<sequence length="184" mass="20136">MAPLQTFTLFSLYLSLVSAIVITANGSFSHHFATTKLTPNAQKMTRLHFYFHDIVSGKHPTAIAIIRPKSAFGMTAIVDDPLTLDTKPRSKVVGRAQGLYALASKHNKALLMAMNFAFTYGKYNGSTLSVLGRNPVLDAVREMPVIGGSGVFRFARGYALANTVRFNLRNGDAVIRYNVTIMHG</sequence>
<feature type="signal peptide" evidence="4">
    <location>
        <begin position="1"/>
        <end position="19"/>
    </location>
</feature>
<dbReference type="InParanoid" id="A0A251ST34"/>
<evidence type="ECO:0000313" key="5">
    <source>
        <dbReference type="EMBL" id="KAF5822280.1"/>
    </source>
</evidence>
<keyword evidence="4" id="KW-0052">Apoplast</keyword>
<keyword evidence="7" id="KW-1185">Reference proteome</keyword>
<name>A0A251ST34_HELAN</name>
<dbReference type="Gene3D" id="2.40.480.10">
    <property type="entry name" value="Allene oxide cyclase-like"/>
    <property type="match status" value="1"/>
</dbReference>
<dbReference type="OrthoDB" id="1864232at2759"/>
<organism evidence="6 7">
    <name type="scientific">Helianthus annuus</name>
    <name type="common">Common sunflower</name>
    <dbReference type="NCBI Taxonomy" id="4232"/>
    <lineage>
        <taxon>Eukaryota</taxon>
        <taxon>Viridiplantae</taxon>
        <taxon>Streptophyta</taxon>
        <taxon>Embryophyta</taxon>
        <taxon>Tracheophyta</taxon>
        <taxon>Spermatophyta</taxon>
        <taxon>Magnoliopsida</taxon>
        <taxon>eudicotyledons</taxon>
        <taxon>Gunneridae</taxon>
        <taxon>Pentapetalae</taxon>
        <taxon>asterids</taxon>
        <taxon>campanulids</taxon>
        <taxon>Asterales</taxon>
        <taxon>Asteraceae</taxon>
        <taxon>Asteroideae</taxon>
        <taxon>Heliantheae alliance</taxon>
        <taxon>Heliantheae</taxon>
        <taxon>Helianthus</taxon>
    </lineage>
</organism>
<dbReference type="Pfam" id="PF03018">
    <property type="entry name" value="Dirigent"/>
    <property type="match status" value="1"/>
</dbReference>
<keyword evidence="3 4" id="KW-0964">Secreted</keyword>
<protein>
    <recommendedName>
        <fullName evidence="4">Dirigent protein</fullName>
    </recommendedName>
</protein>
<reference evidence="6" key="2">
    <citation type="submission" date="2017-02" db="EMBL/GenBank/DDBJ databases">
        <title>Sunflower complete genome.</title>
        <authorList>
            <person name="Langlade N."/>
            <person name="Munos S."/>
        </authorList>
    </citation>
    <scope>NUCLEOTIDE SEQUENCE [LARGE SCALE GENOMIC DNA]</scope>
    <source>
        <tissue evidence="6">Leaves</tissue>
    </source>
</reference>
<dbReference type="EMBL" id="MNCJ02000316">
    <property type="protein sequence ID" value="KAF5822280.1"/>
    <property type="molecule type" value="Genomic_DNA"/>
</dbReference>
<evidence type="ECO:0000313" key="7">
    <source>
        <dbReference type="Proteomes" id="UP000215914"/>
    </source>
</evidence>
<evidence type="ECO:0000313" key="6">
    <source>
        <dbReference type="EMBL" id="OTG00701.1"/>
    </source>
</evidence>
<evidence type="ECO:0000256" key="3">
    <source>
        <dbReference type="ARBA" id="ARBA00022525"/>
    </source>
</evidence>
<dbReference type="Proteomes" id="UP000215914">
    <property type="component" value="Chromosome 13"/>
</dbReference>
<reference evidence="5" key="3">
    <citation type="submission" date="2020-06" db="EMBL/GenBank/DDBJ databases">
        <title>Helianthus annuus Genome sequencing and assembly Release 2.</title>
        <authorList>
            <person name="Gouzy J."/>
            <person name="Langlade N."/>
            <person name="Munos S."/>
        </authorList>
    </citation>
    <scope>NUCLEOTIDE SEQUENCE</scope>
    <source>
        <tissue evidence="5">Leaves</tissue>
    </source>
</reference>
<dbReference type="AlphaFoldDB" id="A0A251ST34"/>
<dbReference type="Gramene" id="mRNA:HanXRQr2_Chr01g0024601">
    <property type="protein sequence ID" value="CDS:HanXRQr2_Chr01g0024601.1"/>
    <property type="gene ID" value="HanXRQr2_Chr01g0024601"/>
</dbReference>
<evidence type="ECO:0000256" key="1">
    <source>
        <dbReference type="ARBA" id="ARBA00010746"/>
    </source>
</evidence>
<gene>
    <name evidence="6" type="ORF">HannXRQ_Chr13g0393981</name>
    <name evidence="5" type="ORF">HanXRQr2_Chr01g0024601</name>
</gene>
<accession>A0A251ST34</accession>
<keyword evidence="4" id="KW-0732">Signal</keyword>
<dbReference type="InterPro" id="IPR004265">
    <property type="entry name" value="Dirigent"/>
</dbReference>
<evidence type="ECO:0000256" key="4">
    <source>
        <dbReference type="RuleBase" id="RU363099"/>
    </source>
</evidence>
<dbReference type="EMBL" id="CM007902">
    <property type="protein sequence ID" value="OTG00701.1"/>
    <property type="molecule type" value="Genomic_DNA"/>
</dbReference>
<comment type="similarity">
    <text evidence="1 4">Belongs to the plant dirigent protein family.</text>
</comment>
<feature type="chain" id="PRO_5041472155" description="Dirigent protein" evidence="4">
    <location>
        <begin position="20"/>
        <end position="184"/>
    </location>
</feature>
<comment type="subunit">
    <text evidence="2 4">Homodimer.</text>
</comment>
<dbReference type="GO" id="GO:0048046">
    <property type="term" value="C:apoplast"/>
    <property type="evidence" value="ECO:0007669"/>
    <property type="project" value="UniProtKB-SubCell"/>
</dbReference>
<dbReference type="InterPro" id="IPR044859">
    <property type="entry name" value="Allene_oxi_cyc_Dirigent"/>
</dbReference>
<dbReference type="OMA" id="FYLHEIV"/>
<evidence type="ECO:0000256" key="2">
    <source>
        <dbReference type="ARBA" id="ARBA00011738"/>
    </source>
</evidence>
<comment type="subcellular location">
    <subcellularLocation>
        <location evidence="4">Secreted</location>
        <location evidence="4">Extracellular space</location>
        <location evidence="4">Apoplast</location>
    </subcellularLocation>
</comment>
<reference evidence="5 7" key="1">
    <citation type="journal article" date="2017" name="Nature">
        <title>The sunflower genome provides insights into oil metabolism, flowering and Asterid evolution.</title>
        <authorList>
            <person name="Badouin H."/>
            <person name="Gouzy J."/>
            <person name="Grassa C.J."/>
            <person name="Murat F."/>
            <person name="Staton S.E."/>
            <person name="Cottret L."/>
            <person name="Lelandais-Briere C."/>
            <person name="Owens G.L."/>
            <person name="Carrere S."/>
            <person name="Mayjonade B."/>
            <person name="Legrand L."/>
            <person name="Gill N."/>
            <person name="Kane N.C."/>
            <person name="Bowers J.E."/>
            <person name="Hubner S."/>
            <person name="Bellec A."/>
            <person name="Berard A."/>
            <person name="Berges H."/>
            <person name="Blanchet N."/>
            <person name="Boniface M.C."/>
            <person name="Brunel D."/>
            <person name="Catrice O."/>
            <person name="Chaidir N."/>
            <person name="Claudel C."/>
            <person name="Donnadieu C."/>
            <person name="Faraut T."/>
            <person name="Fievet G."/>
            <person name="Helmstetter N."/>
            <person name="King M."/>
            <person name="Knapp S.J."/>
            <person name="Lai Z."/>
            <person name="Le Paslier M.C."/>
            <person name="Lippi Y."/>
            <person name="Lorenzon L."/>
            <person name="Mandel J.R."/>
            <person name="Marage G."/>
            <person name="Marchand G."/>
            <person name="Marquand E."/>
            <person name="Bret-Mestries E."/>
            <person name="Morien E."/>
            <person name="Nambeesan S."/>
            <person name="Nguyen T."/>
            <person name="Pegot-Espagnet P."/>
            <person name="Pouilly N."/>
            <person name="Raftis F."/>
            <person name="Sallet E."/>
            <person name="Schiex T."/>
            <person name="Thomas J."/>
            <person name="Vandecasteele C."/>
            <person name="Vares D."/>
            <person name="Vear F."/>
            <person name="Vautrin S."/>
            <person name="Crespi M."/>
            <person name="Mangin B."/>
            <person name="Burke J.M."/>
            <person name="Salse J."/>
            <person name="Munos S."/>
            <person name="Vincourt P."/>
            <person name="Rieseberg L.H."/>
            <person name="Langlade N.B."/>
        </authorList>
    </citation>
    <scope>NUCLEOTIDE SEQUENCE [LARGE SCALE GENOMIC DNA]</scope>
    <source>
        <strain evidence="7">cv. SF193</strain>
        <tissue evidence="5">Leaves</tissue>
    </source>
</reference>
<proteinExistence type="inferred from homology"/>
<dbReference type="PANTHER" id="PTHR21495">
    <property type="entry name" value="NUCLEOPORIN-RELATED"/>
    <property type="match status" value="1"/>
</dbReference>
<dbReference type="GO" id="GO:0009699">
    <property type="term" value="P:phenylpropanoid biosynthetic process"/>
    <property type="evidence" value="ECO:0007669"/>
    <property type="project" value="UniProtKB-ARBA"/>
</dbReference>
<dbReference type="STRING" id="4232.A0A251ST34"/>
<comment type="function">
    <text evidence="4">Dirigent proteins impart stereoselectivity on the phenoxy radical-coupling reaction, yielding optically active lignans from two molecules of coniferyl alcohol in the biosynthesis of lignans, flavonolignans, and alkaloids and thus plays a central role in plant secondary metabolism.</text>
</comment>